<feature type="transmembrane region" description="Helical" evidence="1">
    <location>
        <begin position="166"/>
        <end position="184"/>
    </location>
</feature>
<dbReference type="Proteomes" id="UP001172911">
    <property type="component" value="Unassembled WGS sequence"/>
</dbReference>
<dbReference type="PANTHER" id="PTHR37810">
    <property type="entry name" value="IMMUNITY PROTEIN SDPI"/>
    <property type="match status" value="1"/>
</dbReference>
<feature type="transmembrane region" description="Helical" evidence="1">
    <location>
        <begin position="120"/>
        <end position="138"/>
    </location>
</feature>
<dbReference type="InterPro" id="IPR026272">
    <property type="entry name" value="SdpI"/>
</dbReference>
<accession>A0AAW7ZGS6</accession>
<feature type="transmembrane region" description="Helical" evidence="1">
    <location>
        <begin position="92"/>
        <end position="114"/>
    </location>
</feature>
<evidence type="ECO:0000313" key="3">
    <source>
        <dbReference type="EMBL" id="MDO7788598.1"/>
    </source>
</evidence>
<dbReference type="Pfam" id="PF07853">
    <property type="entry name" value="DUF1648"/>
    <property type="match status" value="1"/>
</dbReference>
<feature type="transmembrane region" description="Helical" evidence="1">
    <location>
        <begin position="51"/>
        <end position="72"/>
    </location>
</feature>
<organism evidence="3 4">
    <name type="scientific">Desulforamulus aquiferis</name>
    <dbReference type="NCBI Taxonomy" id="1397668"/>
    <lineage>
        <taxon>Bacteria</taxon>
        <taxon>Bacillati</taxon>
        <taxon>Bacillota</taxon>
        <taxon>Clostridia</taxon>
        <taxon>Eubacteriales</taxon>
        <taxon>Peptococcaceae</taxon>
        <taxon>Desulforamulus</taxon>
    </lineage>
</organism>
<evidence type="ECO:0000313" key="4">
    <source>
        <dbReference type="Proteomes" id="UP001172911"/>
    </source>
</evidence>
<keyword evidence="1" id="KW-0472">Membrane</keyword>
<feature type="transmembrane region" description="Helical" evidence="1">
    <location>
        <begin position="190"/>
        <end position="210"/>
    </location>
</feature>
<dbReference type="PIRSF" id="PIRSF038959">
    <property type="entry name" value="SdpI"/>
    <property type="match status" value="1"/>
</dbReference>
<dbReference type="InterPro" id="IPR012867">
    <property type="entry name" value="DUF1648"/>
</dbReference>
<proteinExistence type="predicted"/>
<name>A0AAW7ZGS6_9FIRM</name>
<gene>
    <name evidence="3" type="ORF">P6N53_15325</name>
</gene>
<reference evidence="3" key="2">
    <citation type="submission" date="2023-03" db="EMBL/GenBank/DDBJ databases">
        <authorList>
            <person name="Zhang Z."/>
        </authorList>
    </citation>
    <scope>NUCLEOTIDE SEQUENCE</scope>
    <source>
        <strain evidence="3">DSA</strain>
    </source>
</reference>
<evidence type="ECO:0000256" key="1">
    <source>
        <dbReference type="SAM" id="Phobius"/>
    </source>
</evidence>
<keyword evidence="4" id="KW-1185">Reference proteome</keyword>
<comment type="caution">
    <text evidence="3">The sequence shown here is derived from an EMBL/GenBank/DDBJ whole genome shotgun (WGS) entry which is preliminary data.</text>
</comment>
<dbReference type="AlphaFoldDB" id="A0AAW7ZGS6"/>
<dbReference type="EMBL" id="JARPTC010000022">
    <property type="protein sequence ID" value="MDO7788598.1"/>
    <property type="molecule type" value="Genomic_DNA"/>
</dbReference>
<dbReference type="PANTHER" id="PTHR37810:SF5">
    <property type="entry name" value="IMMUNITY PROTEIN SDPI"/>
    <property type="match status" value="1"/>
</dbReference>
<protein>
    <submittedName>
        <fullName evidence="3">SdpI family protein</fullName>
    </submittedName>
</protein>
<dbReference type="Pfam" id="PF13630">
    <property type="entry name" value="SdpI"/>
    <property type="match status" value="1"/>
</dbReference>
<sequence>MTNQNKIKLNWLTVIILIIFWGVCASFYPYLPDQVPTHWNIKGEVDNYSHKSVAAFILPLLPLGIYLLMTFIPKIDPKKENYLKFASSYEKIRLATVALMVVLNLFTLLVGLGYDINISLMVRIAIPLLIIVIGNYMGKVRYNYTLGFRLPWTLASEEVWNKTHRLGGKLMVAGGLVALLGVFTPPSMGFALVMVGILLPIVVTTVYSFLSYQKLRVDE</sequence>
<dbReference type="GO" id="GO:0009636">
    <property type="term" value="P:response to toxic substance"/>
    <property type="evidence" value="ECO:0007669"/>
    <property type="project" value="TreeGrafter"/>
</dbReference>
<feature type="transmembrane region" description="Helical" evidence="1">
    <location>
        <begin position="12"/>
        <end position="31"/>
    </location>
</feature>
<reference evidence="3" key="1">
    <citation type="journal article" date="2023" name="J. Hazard. Mater.">
        <title>Anaerobic biodegradation of pyrene and benzo[a]pyrene by a new sulfate-reducing Desulforamulus aquiferis strain DSA.</title>
        <authorList>
            <person name="Zhang Z."/>
            <person name="Sun J."/>
            <person name="Gong X."/>
            <person name="Wang C."/>
            <person name="Wang H."/>
        </authorList>
    </citation>
    <scope>NUCLEOTIDE SEQUENCE</scope>
    <source>
        <strain evidence="3">DSA</strain>
    </source>
</reference>
<keyword evidence="1" id="KW-1133">Transmembrane helix</keyword>
<dbReference type="InterPro" id="IPR025962">
    <property type="entry name" value="SdpI/YhfL"/>
</dbReference>
<feature type="domain" description="DUF1648" evidence="2">
    <location>
        <begin position="15"/>
        <end position="61"/>
    </location>
</feature>
<keyword evidence="1" id="KW-0812">Transmembrane</keyword>
<evidence type="ECO:0000259" key="2">
    <source>
        <dbReference type="Pfam" id="PF07853"/>
    </source>
</evidence>